<name>A0ACB8R6S3_9AGAM</name>
<organism evidence="1 2">
    <name type="scientific">Auriscalpium vulgare</name>
    <dbReference type="NCBI Taxonomy" id="40419"/>
    <lineage>
        <taxon>Eukaryota</taxon>
        <taxon>Fungi</taxon>
        <taxon>Dikarya</taxon>
        <taxon>Basidiomycota</taxon>
        <taxon>Agaricomycotina</taxon>
        <taxon>Agaricomycetes</taxon>
        <taxon>Russulales</taxon>
        <taxon>Auriscalpiaceae</taxon>
        <taxon>Auriscalpium</taxon>
    </lineage>
</organism>
<comment type="caution">
    <text evidence="1">The sequence shown here is derived from an EMBL/GenBank/DDBJ whole genome shotgun (WGS) entry which is preliminary data.</text>
</comment>
<dbReference type="EMBL" id="MU276256">
    <property type="protein sequence ID" value="KAI0039849.1"/>
    <property type="molecule type" value="Genomic_DNA"/>
</dbReference>
<dbReference type="Proteomes" id="UP000814033">
    <property type="component" value="Unassembled WGS sequence"/>
</dbReference>
<sequence length="145" mass="16471">MSEKVCEPNGCGMCKVRRSSAVKNSGSNKYLRPWTTIAPRTPYPESVTGSKCASKCTSRRDIQDACDDSPQSLSVEEIRNDYEEWHQRKIESARRQHGEDTEEEHRRQSLASLDVLGVSALEGTTVRAAVDWPFIRVQNSRRRDD</sequence>
<evidence type="ECO:0000313" key="1">
    <source>
        <dbReference type="EMBL" id="KAI0039849.1"/>
    </source>
</evidence>
<accession>A0ACB8R6S3</accession>
<protein>
    <submittedName>
        <fullName evidence="1">Uncharacterized protein</fullName>
    </submittedName>
</protein>
<evidence type="ECO:0000313" key="2">
    <source>
        <dbReference type="Proteomes" id="UP000814033"/>
    </source>
</evidence>
<reference evidence="1" key="2">
    <citation type="journal article" date="2022" name="New Phytol.">
        <title>Evolutionary transition to the ectomycorrhizal habit in the genomes of a hyperdiverse lineage of mushroom-forming fungi.</title>
        <authorList>
            <person name="Looney B."/>
            <person name="Miyauchi S."/>
            <person name="Morin E."/>
            <person name="Drula E."/>
            <person name="Courty P.E."/>
            <person name="Kohler A."/>
            <person name="Kuo A."/>
            <person name="LaButti K."/>
            <person name="Pangilinan J."/>
            <person name="Lipzen A."/>
            <person name="Riley R."/>
            <person name="Andreopoulos W."/>
            <person name="He G."/>
            <person name="Johnson J."/>
            <person name="Nolan M."/>
            <person name="Tritt A."/>
            <person name="Barry K.W."/>
            <person name="Grigoriev I.V."/>
            <person name="Nagy L.G."/>
            <person name="Hibbett D."/>
            <person name="Henrissat B."/>
            <person name="Matheny P.B."/>
            <person name="Labbe J."/>
            <person name="Martin F.M."/>
        </authorList>
    </citation>
    <scope>NUCLEOTIDE SEQUENCE</scope>
    <source>
        <strain evidence="1">FP105234-sp</strain>
    </source>
</reference>
<gene>
    <name evidence="1" type="ORF">FA95DRAFT_1612255</name>
</gene>
<reference evidence="1" key="1">
    <citation type="submission" date="2021-02" db="EMBL/GenBank/DDBJ databases">
        <authorList>
            <consortium name="DOE Joint Genome Institute"/>
            <person name="Ahrendt S."/>
            <person name="Looney B.P."/>
            <person name="Miyauchi S."/>
            <person name="Morin E."/>
            <person name="Drula E."/>
            <person name="Courty P.E."/>
            <person name="Chicoki N."/>
            <person name="Fauchery L."/>
            <person name="Kohler A."/>
            <person name="Kuo A."/>
            <person name="Labutti K."/>
            <person name="Pangilinan J."/>
            <person name="Lipzen A."/>
            <person name="Riley R."/>
            <person name="Andreopoulos W."/>
            <person name="He G."/>
            <person name="Johnson J."/>
            <person name="Barry K.W."/>
            <person name="Grigoriev I.V."/>
            <person name="Nagy L."/>
            <person name="Hibbett D."/>
            <person name="Henrissat B."/>
            <person name="Matheny P.B."/>
            <person name="Labbe J."/>
            <person name="Martin F."/>
        </authorList>
    </citation>
    <scope>NUCLEOTIDE SEQUENCE</scope>
    <source>
        <strain evidence="1">FP105234-sp</strain>
    </source>
</reference>
<proteinExistence type="predicted"/>
<keyword evidence="2" id="KW-1185">Reference proteome</keyword>